<protein>
    <submittedName>
        <fullName evidence="2">Uncharacterized protein</fullName>
    </submittedName>
</protein>
<comment type="caution">
    <text evidence="2">The sequence shown here is derived from an EMBL/GenBank/DDBJ whole genome shotgun (WGS) entry which is preliminary data.</text>
</comment>
<proteinExistence type="predicted"/>
<organism evidence="2 3">
    <name type="scientific">Pleurodeles waltl</name>
    <name type="common">Iberian ribbed newt</name>
    <dbReference type="NCBI Taxonomy" id="8319"/>
    <lineage>
        <taxon>Eukaryota</taxon>
        <taxon>Metazoa</taxon>
        <taxon>Chordata</taxon>
        <taxon>Craniata</taxon>
        <taxon>Vertebrata</taxon>
        <taxon>Euteleostomi</taxon>
        <taxon>Amphibia</taxon>
        <taxon>Batrachia</taxon>
        <taxon>Caudata</taxon>
        <taxon>Salamandroidea</taxon>
        <taxon>Salamandridae</taxon>
        <taxon>Pleurodelinae</taxon>
        <taxon>Pleurodeles</taxon>
    </lineage>
</organism>
<dbReference type="EMBL" id="JANPWB010000001">
    <property type="protein sequence ID" value="KAJ1218297.1"/>
    <property type="molecule type" value="Genomic_DNA"/>
</dbReference>
<gene>
    <name evidence="2" type="ORF">NDU88_005880</name>
</gene>
<dbReference type="AlphaFoldDB" id="A0AAV7X000"/>
<evidence type="ECO:0000313" key="3">
    <source>
        <dbReference type="Proteomes" id="UP001066276"/>
    </source>
</evidence>
<sequence>MGSIPQYLWGTIAYGFSNPDAVLSGTNRNRRSGDKGVCKPLLNGARGRIVETRVTRETGATEKMEEAAVAREAAAAQEMAAASEARTVTTPGAVTEEKRSEMLDEPTGFQPVQQTPSYNQRRRIFLCCSNGRFLDIVKESQVLAKAAYSNVVLIKQAGR</sequence>
<dbReference type="Proteomes" id="UP001066276">
    <property type="component" value="Chromosome 1_1"/>
</dbReference>
<evidence type="ECO:0000313" key="2">
    <source>
        <dbReference type="EMBL" id="KAJ1218297.1"/>
    </source>
</evidence>
<evidence type="ECO:0000256" key="1">
    <source>
        <dbReference type="SAM" id="MobiDB-lite"/>
    </source>
</evidence>
<accession>A0AAV7X000</accession>
<feature type="region of interest" description="Disordered" evidence="1">
    <location>
        <begin position="80"/>
        <end position="114"/>
    </location>
</feature>
<reference evidence="2" key="1">
    <citation type="journal article" date="2022" name="bioRxiv">
        <title>Sequencing and chromosome-scale assembly of the giantPleurodeles waltlgenome.</title>
        <authorList>
            <person name="Brown T."/>
            <person name="Elewa A."/>
            <person name="Iarovenko S."/>
            <person name="Subramanian E."/>
            <person name="Araus A.J."/>
            <person name="Petzold A."/>
            <person name="Susuki M."/>
            <person name="Suzuki K.-i.T."/>
            <person name="Hayashi T."/>
            <person name="Toyoda A."/>
            <person name="Oliveira C."/>
            <person name="Osipova E."/>
            <person name="Leigh N.D."/>
            <person name="Simon A."/>
            <person name="Yun M.H."/>
        </authorList>
    </citation>
    <scope>NUCLEOTIDE SEQUENCE</scope>
    <source>
        <strain evidence="2">20211129_DDA</strain>
        <tissue evidence="2">Liver</tissue>
    </source>
</reference>
<keyword evidence="3" id="KW-1185">Reference proteome</keyword>
<name>A0AAV7X000_PLEWA</name>